<evidence type="ECO:0000259" key="6">
    <source>
        <dbReference type="Pfam" id="PF00419"/>
    </source>
</evidence>
<dbReference type="Gene3D" id="2.60.40.1090">
    <property type="entry name" value="Fimbrial-type adhesion domain"/>
    <property type="match status" value="1"/>
</dbReference>
<evidence type="ECO:0000256" key="5">
    <source>
        <dbReference type="SAM" id="SignalP"/>
    </source>
</evidence>
<dbReference type="Pfam" id="PF00419">
    <property type="entry name" value="Fimbrial"/>
    <property type="match status" value="1"/>
</dbReference>
<dbReference type="PANTHER" id="PTHR33420:SF12">
    <property type="entry name" value="FIMBRIN-LIKE PROTEIN FIMI-RELATED"/>
    <property type="match status" value="1"/>
</dbReference>
<comment type="subcellular location">
    <subcellularLocation>
        <location evidence="1">Fimbrium</location>
    </subcellularLocation>
</comment>
<dbReference type="InterPro" id="IPR050263">
    <property type="entry name" value="Bact_Fimbrial_Adh_Pro"/>
</dbReference>
<evidence type="ECO:0000256" key="1">
    <source>
        <dbReference type="ARBA" id="ARBA00004561"/>
    </source>
</evidence>
<dbReference type="InterPro" id="IPR036937">
    <property type="entry name" value="Adhesion_dom_fimbrial_sf"/>
</dbReference>
<dbReference type="GO" id="GO:0009289">
    <property type="term" value="C:pilus"/>
    <property type="evidence" value="ECO:0007669"/>
    <property type="project" value="UniProtKB-SubCell"/>
</dbReference>
<evidence type="ECO:0000313" key="8">
    <source>
        <dbReference type="Proteomes" id="UP001185068"/>
    </source>
</evidence>
<evidence type="ECO:0000256" key="2">
    <source>
        <dbReference type="ARBA" id="ARBA00006671"/>
    </source>
</evidence>
<accession>A0AAE4IXF7</accession>
<comment type="similarity">
    <text evidence="2">Belongs to the fimbrial protein family.</text>
</comment>
<evidence type="ECO:0000313" key="7">
    <source>
        <dbReference type="EMBL" id="MDR9944662.1"/>
    </source>
</evidence>
<dbReference type="GO" id="GO:0043709">
    <property type="term" value="P:cell adhesion involved in single-species biofilm formation"/>
    <property type="evidence" value="ECO:0007669"/>
    <property type="project" value="TreeGrafter"/>
</dbReference>
<protein>
    <submittedName>
        <fullName evidence="7">Long polar fimbrial protein LpfE</fullName>
    </submittedName>
</protein>
<gene>
    <name evidence="7" type="primary">lpfE</name>
    <name evidence="7" type="ORF">MX989_00895</name>
</gene>
<reference evidence="7" key="1">
    <citation type="submission" date="2022-11" db="EMBL/GenBank/DDBJ databases">
        <title>blaNDM-1 and qnrB1 co-producing ST413 Enterobacter.</title>
        <authorList>
            <person name="Halder G."/>
            <person name="Chaudhuri B."/>
            <person name="Dutta S."/>
        </authorList>
    </citation>
    <scope>NUCLEOTIDE SEQUENCE</scope>
    <source>
        <strain evidence="7">PEER684</strain>
    </source>
</reference>
<dbReference type="NCBIfam" id="NF011752">
    <property type="entry name" value="PRK15205.1"/>
    <property type="match status" value="1"/>
</dbReference>
<evidence type="ECO:0000256" key="3">
    <source>
        <dbReference type="ARBA" id="ARBA00022729"/>
    </source>
</evidence>
<keyword evidence="4" id="KW-0281">Fimbrium</keyword>
<dbReference type="EMBL" id="JALLIR010000001">
    <property type="protein sequence ID" value="MDR9944662.1"/>
    <property type="molecule type" value="Genomic_DNA"/>
</dbReference>
<keyword evidence="3 5" id="KW-0732">Signal</keyword>
<feature type="domain" description="Fimbrial-type adhesion" evidence="6">
    <location>
        <begin position="32"/>
        <end position="174"/>
    </location>
</feature>
<dbReference type="SUPFAM" id="SSF49401">
    <property type="entry name" value="Bacterial adhesins"/>
    <property type="match status" value="1"/>
</dbReference>
<evidence type="ECO:0000256" key="4">
    <source>
        <dbReference type="ARBA" id="ARBA00023263"/>
    </source>
</evidence>
<organism evidence="7 8">
    <name type="scientific">Enterobacter sichuanensis</name>
    <dbReference type="NCBI Taxonomy" id="2071710"/>
    <lineage>
        <taxon>Bacteria</taxon>
        <taxon>Pseudomonadati</taxon>
        <taxon>Pseudomonadota</taxon>
        <taxon>Gammaproteobacteria</taxon>
        <taxon>Enterobacterales</taxon>
        <taxon>Enterobacteriaceae</taxon>
        <taxon>Enterobacter</taxon>
        <taxon>Enterobacter cloacae complex</taxon>
    </lineage>
</organism>
<feature type="chain" id="PRO_5042185339" evidence="5">
    <location>
        <begin position="21"/>
        <end position="175"/>
    </location>
</feature>
<dbReference type="RefSeq" id="WP_059386723.1">
    <property type="nucleotide sequence ID" value="NZ_CP027986.1"/>
</dbReference>
<proteinExistence type="inferred from homology"/>
<dbReference type="PANTHER" id="PTHR33420">
    <property type="entry name" value="FIMBRIAL SUBUNIT ELFA-RELATED"/>
    <property type="match status" value="1"/>
</dbReference>
<name>A0AAE4IXF7_9ENTR</name>
<dbReference type="Proteomes" id="UP001185068">
    <property type="component" value="Unassembled WGS sequence"/>
</dbReference>
<dbReference type="InterPro" id="IPR000259">
    <property type="entry name" value="Adhesion_dom_fimbrial"/>
</dbReference>
<dbReference type="GeneID" id="72830078"/>
<comment type="caution">
    <text evidence="7">The sequence shown here is derived from an EMBL/GenBank/DDBJ whole genome shotgun (WGS) entry which is preliminary data.</text>
</comment>
<dbReference type="InterPro" id="IPR008966">
    <property type="entry name" value="Adhesion_dom_sf"/>
</dbReference>
<dbReference type="AlphaFoldDB" id="A0AAE4IXF7"/>
<sequence length="175" mass="18345">MKIINALAGCGLLVSTVVMAAPVNIGSAGDVHFTISIRQGTCELEKDSIDVDMGSVVLQKPVRVGKELNQKSFSIGLKNCADVARVYVTMDGTADSTNPDLFALDSGGATGVGLKIQTKGGVQQFPVSTDTTPVEHTVWFDGTNKLNYIASYVTVKPDATVGAANATVNFSVVYE</sequence>
<feature type="signal peptide" evidence="5">
    <location>
        <begin position="1"/>
        <end position="20"/>
    </location>
</feature>